<dbReference type="GO" id="GO:0032040">
    <property type="term" value="C:small-subunit processome"/>
    <property type="evidence" value="ECO:0007669"/>
    <property type="project" value="InterPro"/>
</dbReference>
<dbReference type="Gene3D" id="1.10.287.4070">
    <property type="match status" value="1"/>
</dbReference>
<keyword evidence="4" id="KW-1185">Reference proteome</keyword>
<dbReference type="PANTHER" id="PTHR10894">
    <property type="entry name" value="NUCLEOLAR PROTEIN 5 NUCLEOLAR PROTEIN NOP5 NOP58"/>
    <property type="match status" value="1"/>
</dbReference>
<comment type="similarity">
    <text evidence="1">Belongs to the NOP5/NOP56 family.</text>
</comment>
<dbReference type="SMART" id="SM00931">
    <property type="entry name" value="NOSIC"/>
    <property type="match status" value="1"/>
</dbReference>
<dbReference type="InterPro" id="IPR002687">
    <property type="entry name" value="Nop_dom"/>
</dbReference>
<evidence type="ECO:0000259" key="2">
    <source>
        <dbReference type="SMART" id="SM00931"/>
    </source>
</evidence>
<dbReference type="SUPFAM" id="SSF89124">
    <property type="entry name" value="Nop domain"/>
    <property type="match status" value="1"/>
</dbReference>
<accession>A0AAD4RUM1</accession>
<evidence type="ECO:0000313" key="4">
    <source>
        <dbReference type="Proteomes" id="UP001202328"/>
    </source>
</evidence>
<evidence type="ECO:0000256" key="1">
    <source>
        <dbReference type="ARBA" id="ARBA00009211"/>
    </source>
</evidence>
<sequence length="127" mass="14556">MERMRGIIRQLLRVWVCRRTCLGLQKKVDTMILKAIGLLEESYSHHFPELAYVVSDNILYVKVVKLMENRTTAATLDFTEVLPEEIETQLTAIALISWDLSSMNWISTISRGSLTKCCLFRVYGSAL</sequence>
<dbReference type="EMBL" id="JAJJMB010018262">
    <property type="protein sequence ID" value="KAI3830504.1"/>
    <property type="molecule type" value="Genomic_DNA"/>
</dbReference>
<comment type="caution">
    <text evidence="3">The sequence shown here is derived from an EMBL/GenBank/DDBJ whole genome shotgun (WGS) entry which is preliminary data.</text>
</comment>
<proteinExistence type="inferred from homology"/>
<dbReference type="Proteomes" id="UP001202328">
    <property type="component" value="Unassembled WGS sequence"/>
</dbReference>
<reference evidence="3" key="1">
    <citation type="submission" date="2022-04" db="EMBL/GenBank/DDBJ databases">
        <title>A functionally conserved STORR gene fusion in Papaver species that diverged 16.8 million years ago.</title>
        <authorList>
            <person name="Catania T."/>
        </authorList>
    </citation>
    <scope>NUCLEOTIDE SEQUENCE</scope>
    <source>
        <strain evidence="3">S-188037</strain>
    </source>
</reference>
<name>A0AAD4RUM1_9MAGN</name>
<gene>
    <name evidence="3" type="ORF">MKW98_030667</name>
</gene>
<dbReference type="InterPro" id="IPR012976">
    <property type="entry name" value="NOSIC"/>
</dbReference>
<dbReference type="GO" id="GO:0030515">
    <property type="term" value="F:snoRNA binding"/>
    <property type="evidence" value="ECO:0007669"/>
    <property type="project" value="InterPro"/>
</dbReference>
<dbReference type="GO" id="GO:0031428">
    <property type="term" value="C:box C/D methylation guide snoRNP complex"/>
    <property type="evidence" value="ECO:0007669"/>
    <property type="project" value="InterPro"/>
</dbReference>
<feature type="domain" description="NOSIC" evidence="2">
    <location>
        <begin position="31"/>
        <end position="69"/>
    </location>
</feature>
<dbReference type="PANTHER" id="PTHR10894:SF1">
    <property type="entry name" value="NUCLEOLAR PROTEIN 58"/>
    <property type="match status" value="1"/>
</dbReference>
<dbReference type="AlphaFoldDB" id="A0AAD4RUM1"/>
<dbReference type="InterPro" id="IPR045056">
    <property type="entry name" value="Nop56/Nop58"/>
</dbReference>
<protein>
    <recommendedName>
        <fullName evidence="2">NOSIC domain-containing protein</fullName>
    </recommendedName>
</protein>
<dbReference type="InterPro" id="IPR036070">
    <property type="entry name" value="Nop_dom_sf"/>
</dbReference>
<organism evidence="3 4">
    <name type="scientific">Papaver atlanticum</name>
    <dbReference type="NCBI Taxonomy" id="357466"/>
    <lineage>
        <taxon>Eukaryota</taxon>
        <taxon>Viridiplantae</taxon>
        <taxon>Streptophyta</taxon>
        <taxon>Embryophyta</taxon>
        <taxon>Tracheophyta</taxon>
        <taxon>Spermatophyta</taxon>
        <taxon>Magnoliopsida</taxon>
        <taxon>Ranunculales</taxon>
        <taxon>Papaveraceae</taxon>
        <taxon>Papaveroideae</taxon>
        <taxon>Papaver</taxon>
    </lineage>
</organism>
<evidence type="ECO:0000313" key="3">
    <source>
        <dbReference type="EMBL" id="KAI3830504.1"/>
    </source>
</evidence>
<dbReference type="Pfam" id="PF01798">
    <property type="entry name" value="Nop"/>
    <property type="match status" value="1"/>
</dbReference>